<dbReference type="AlphaFoldDB" id="A0A9D1F8P8"/>
<dbReference type="Proteomes" id="UP000886741">
    <property type="component" value="Unassembled WGS sequence"/>
</dbReference>
<dbReference type="Pfam" id="PF05103">
    <property type="entry name" value="DivIVA"/>
    <property type="match status" value="1"/>
</dbReference>
<accession>A0A9D1F8P8</accession>
<evidence type="ECO:0000313" key="9">
    <source>
        <dbReference type="EMBL" id="HIS64309.1"/>
    </source>
</evidence>
<reference evidence="9" key="1">
    <citation type="submission" date="2020-10" db="EMBL/GenBank/DDBJ databases">
        <authorList>
            <person name="Gilroy R."/>
        </authorList>
    </citation>
    <scope>NUCLEOTIDE SEQUENCE</scope>
    <source>
        <strain evidence="9">ChiBcec16-1751</strain>
    </source>
</reference>
<evidence type="ECO:0000256" key="4">
    <source>
        <dbReference type="ARBA" id="ARBA00022618"/>
    </source>
</evidence>
<evidence type="ECO:0000256" key="1">
    <source>
        <dbReference type="ARBA" id="ARBA00004496"/>
    </source>
</evidence>
<dbReference type="InterPro" id="IPR007793">
    <property type="entry name" value="DivIVA_fam"/>
</dbReference>
<evidence type="ECO:0000313" key="10">
    <source>
        <dbReference type="Proteomes" id="UP000886741"/>
    </source>
</evidence>
<reference evidence="9" key="2">
    <citation type="journal article" date="2021" name="PeerJ">
        <title>Extensive microbial diversity within the chicken gut microbiome revealed by metagenomics and culture.</title>
        <authorList>
            <person name="Gilroy R."/>
            <person name="Ravi A."/>
            <person name="Getino M."/>
            <person name="Pursley I."/>
            <person name="Horton D.L."/>
            <person name="Alikhan N.F."/>
            <person name="Baker D."/>
            <person name="Gharbi K."/>
            <person name="Hall N."/>
            <person name="Watson M."/>
            <person name="Adriaenssens E.M."/>
            <person name="Foster-Nyarko E."/>
            <person name="Jarju S."/>
            <person name="Secka A."/>
            <person name="Antonio M."/>
            <person name="Oren A."/>
            <person name="Chaudhuri R.R."/>
            <person name="La Ragione R."/>
            <person name="Hildebrand F."/>
            <person name="Pallen M.J."/>
        </authorList>
    </citation>
    <scope>NUCLEOTIDE SEQUENCE</scope>
    <source>
        <strain evidence="9">ChiBcec16-1751</strain>
    </source>
</reference>
<organism evidence="9 10">
    <name type="scientific">Candidatus Avoscillospira avistercoris</name>
    <dbReference type="NCBI Taxonomy" id="2840707"/>
    <lineage>
        <taxon>Bacteria</taxon>
        <taxon>Bacillati</taxon>
        <taxon>Bacillota</taxon>
        <taxon>Clostridia</taxon>
        <taxon>Eubacteriales</taxon>
        <taxon>Oscillospiraceae</taxon>
        <taxon>Oscillospiraceae incertae sedis</taxon>
        <taxon>Candidatus Avoscillospira</taxon>
    </lineage>
</organism>
<keyword evidence="4" id="KW-0132">Cell division</keyword>
<sequence length="246" mass="27884">MFTPQEIEEKTFVKAVFGGYDMASVDEFLEPLTEDYIALYKENAVLKSKMKILVEKLEEYRTQEDSMKKALVAAQKTSDTMVAEAEKKCAQLTSQAENIVRTKIQESQQQISAEEDRIERAKQAARNFIEIIEKDVARHLDLLNNLKLMNLGPQPSASSFDFHAEPQAPKTETVEPITVQLPIGKIREAEAQQESEAEEIAHQIEQNLEKVIGPSDDGDLEKTRVAHKNDKFADLQFGKNFSPDRE</sequence>
<dbReference type="GO" id="GO:0005737">
    <property type="term" value="C:cytoplasm"/>
    <property type="evidence" value="ECO:0007669"/>
    <property type="project" value="UniProtKB-SubCell"/>
</dbReference>
<comment type="subcellular location">
    <subcellularLocation>
        <location evidence="1">Cytoplasm</location>
    </subcellularLocation>
</comment>
<dbReference type="GO" id="GO:0051301">
    <property type="term" value="P:cell division"/>
    <property type="evidence" value="ECO:0007669"/>
    <property type="project" value="UniProtKB-KW"/>
</dbReference>
<keyword evidence="5 7" id="KW-0175">Coiled coil</keyword>
<keyword evidence="3" id="KW-0963">Cytoplasm</keyword>
<evidence type="ECO:0000256" key="7">
    <source>
        <dbReference type="SAM" id="Coils"/>
    </source>
</evidence>
<evidence type="ECO:0000256" key="6">
    <source>
        <dbReference type="ARBA" id="ARBA00023306"/>
    </source>
</evidence>
<dbReference type="NCBIfam" id="TIGR03544">
    <property type="entry name" value="DivI1A_domain"/>
    <property type="match status" value="1"/>
</dbReference>
<feature type="region of interest" description="Disordered" evidence="8">
    <location>
        <begin position="208"/>
        <end position="229"/>
    </location>
</feature>
<evidence type="ECO:0000256" key="3">
    <source>
        <dbReference type="ARBA" id="ARBA00022490"/>
    </source>
</evidence>
<keyword evidence="6" id="KW-0131">Cell cycle</keyword>
<feature type="coiled-coil region" evidence="7">
    <location>
        <begin position="43"/>
        <end position="124"/>
    </location>
</feature>
<comment type="caution">
    <text evidence="9">The sequence shown here is derived from an EMBL/GenBank/DDBJ whole genome shotgun (WGS) entry which is preliminary data.</text>
</comment>
<dbReference type="PANTHER" id="PTHR35794:SF2">
    <property type="entry name" value="CELL DIVISION PROTEIN DIVIVA"/>
    <property type="match status" value="1"/>
</dbReference>
<dbReference type="Gene3D" id="6.10.250.660">
    <property type="match status" value="1"/>
</dbReference>
<proteinExistence type="inferred from homology"/>
<dbReference type="InterPro" id="IPR019933">
    <property type="entry name" value="DivIVA_domain"/>
</dbReference>
<evidence type="ECO:0000256" key="8">
    <source>
        <dbReference type="SAM" id="MobiDB-lite"/>
    </source>
</evidence>
<evidence type="ECO:0000256" key="5">
    <source>
        <dbReference type="ARBA" id="ARBA00023054"/>
    </source>
</evidence>
<protein>
    <submittedName>
        <fullName evidence="9">DivIVA domain-containing protein</fullName>
    </submittedName>
</protein>
<gene>
    <name evidence="9" type="ORF">IAA83_02925</name>
</gene>
<dbReference type="PANTHER" id="PTHR35794">
    <property type="entry name" value="CELL DIVISION PROTEIN DIVIVA"/>
    <property type="match status" value="1"/>
</dbReference>
<name>A0A9D1F8P8_9FIRM</name>
<comment type="similarity">
    <text evidence="2">Belongs to the DivIVA family.</text>
</comment>
<dbReference type="EMBL" id="DVJJ01000050">
    <property type="protein sequence ID" value="HIS64309.1"/>
    <property type="molecule type" value="Genomic_DNA"/>
</dbReference>
<evidence type="ECO:0000256" key="2">
    <source>
        <dbReference type="ARBA" id="ARBA00009008"/>
    </source>
</evidence>
<feature type="compositionally biased region" description="Basic and acidic residues" evidence="8">
    <location>
        <begin position="220"/>
        <end position="229"/>
    </location>
</feature>